<evidence type="ECO:0000256" key="1">
    <source>
        <dbReference type="SAM" id="MobiDB-lite"/>
    </source>
</evidence>
<dbReference type="InterPro" id="IPR040256">
    <property type="entry name" value="At4g02000-like"/>
</dbReference>
<dbReference type="PANTHER" id="PTHR31286">
    <property type="entry name" value="GLYCINE-RICH CELL WALL STRUCTURAL PROTEIN 1.8-LIKE"/>
    <property type="match status" value="1"/>
</dbReference>
<accession>A0A6L2LRX0</accession>
<dbReference type="PANTHER" id="PTHR31286:SF99">
    <property type="entry name" value="DUF4283 DOMAIN-CONTAINING PROTEIN"/>
    <property type="match status" value="1"/>
</dbReference>
<organism evidence="2">
    <name type="scientific">Tanacetum cinerariifolium</name>
    <name type="common">Dalmatian daisy</name>
    <name type="synonym">Chrysanthemum cinerariifolium</name>
    <dbReference type="NCBI Taxonomy" id="118510"/>
    <lineage>
        <taxon>Eukaryota</taxon>
        <taxon>Viridiplantae</taxon>
        <taxon>Streptophyta</taxon>
        <taxon>Embryophyta</taxon>
        <taxon>Tracheophyta</taxon>
        <taxon>Spermatophyta</taxon>
        <taxon>Magnoliopsida</taxon>
        <taxon>eudicotyledons</taxon>
        <taxon>Gunneridae</taxon>
        <taxon>Pentapetalae</taxon>
        <taxon>asterids</taxon>
        <taxon>campanulids</taxon>
        <taxon>Asterales</taxon>
        <taxon>Asteraceae</taxon>
        <taxon>Asteroideae</taxon>
        <taxon>Anthemideae</taxon>
        <taxon>Anthemidinae</taxon>
        <taxon>Tanacetum</taxon>
    </lineage>
</organism>
<dbReference type="EMBL" id="BKCJ010004945">
    <property type="protein sequence ID" value="GEU64000.1"/>
    <property type="molecule type" value="Genomic_DNA"/>
</dbReference>
<reference evidence="2" key="1">
    <citation type="journal article" date="2019" name="Sci. Rep.">
        <title>Draft genome of Tanacetum cinerariifolium, the natural source of mosquito coil.</title>
        <authorList>
            <person name="Yamashiro T."/>
            <person name="Shiraishi A."/>
            <person name="Satake H."/>
            <person name="Nakayama K."/>
        </authorList>
    </citation>
    <scope>NUCLEOTIDE SEQUENCE</scope>
</reference>
<name>A0A6L2LRX0_TANCI</name>
<comment type="caution">
    <text evidence="2">The sequence shown here is derived from an EMBL/GenBank/DDBJ whole genome shotgun (WGS) entry which is preliminary data.</text>
</comment>
<sequence length="291" mass="31628">MAVTAWSVRGVDGGFGWSGAKMVVMVVESGGSVVWQLVWWPEIGRIRRGTCDTNEAWIFELKRELGRRDVKEKSLNRNLMNTSLGIGVSTELVNTINKDTLVGVAYAVNKGVTPSVVDMMVEMEKISSLEDTTVLGSFSPLSTTVTTMAGNALGKSLYAIVTGKPSGKKLNIRTLFTPGGNGIDGCFSGVYPSYNSMKGLDAMLENGPWFIQNHPLIMKKWHPDENLLKEDVSTIPDWVKLYGVPITSFSEDGLSTIATKLGVGDKKNLKKPSRTSRGVPVGPKIGFKPQK</sequence>
<proteinExistence type="predicted"/>
<evidence type="ECO:0000313" key="2">
    <source>
        <dbReference type="EMBL" id="GEU64000.1"/>
    </source>
</evidence>
<feature type="region of interest" description="Disordered" evidence="1">
    <location>
        <begin position="266"/>
        <end position="291"/>
    </location>
</feature>
<dbReference type="AlphaFoldDB" id="A0A6L2LRX0"/>
<protein>
    <submittedName>
        <fullName evidence="2">Uncharacterized protein</fullName>
    </submittedName>
</protein>
<gene>
    <name evidence="2" type="ORF">Tci_035978</name>
</gene>